<dbReference type="EMBL" id="FUKM01000017">
    <property type="protein sequence ID" value="SJN10928.1"/>
    <property type="molecule type" value="Genomic_DNA"/>
</dbReference>
<reference evidence="2 3" key="1">
    <citation type="submission" date="2017-02" db="EMBL/GenBank/DDBJ databases">
        <authorList>
            <person name="Dridi B."/>
        </authorList>
    </citation>
    <scope>NUCLEOTIDE SEQUENCE [LARGE SCALE GENOMIC DNA]</scope>
    <source>
        <strain evidence="2 3">JB380</strain>
    </source>
</reference>
<keyword evidence="1" id="KW-0472">Membrane</keyword>
<keyword evidence="1" id="KW-1133">Transmembrane helix</keyword>
<dbReference type="Proteomes" id="UP000196331">
    <property type="component" value="Unassembled WGS sequence"/>
</dbReference>
<organism evidence="2 3">
    <name type="scientific">Halomonas citrativorans</name>
    <dbReference type="NCBI Taxonomy" id="2742612"/>
    <lineage>
        <taxon>Bacteria</taxon>
        <taxon>Pseudomonadati</taxon>
        <taxon>Pseudomonadota</taxon>
        <taxon>Gammaproteobacteria</taxon>
        <taxon>Oceanospirillales</taxon>
        <taxon>Halomonadaceae</taxon>
        <taxon>Halomonas</taxon>
    </lineage>
</organism>
<protein>
    <recommendedName>
        <fullName evidence="4">Toxin CptA</fullName>
    </recommendedName>
</protein>
<comment type="caution">
    <text evidence="2">The sequence shown here is derived from an EMBL/GenBank/DDBJ whole genome shotgun (WGS) entry which is preliminary data.</text>
</comment>
<evidence type="ECO:0000256" key="1">
    <source>
        <dbReference type="SAM" id="Phobius"/>
    </source>
</evidence>
<proteinExistence type="predicted"/>
<gene>
    <name evidence="2" type="ORF">CZ787_04730</name>
</gene>
<name>A0A1R4HTS9_9GAMM</name>
<evidence type="ECO:0000313" key="2">
    <source>
        <dbReference type="EMBL" id="SJN10928.1"/>
    </source>
</evidence>
<feature type="transmembrane region" description="Helical" evidence="1">
    <location>
        <begin position="34"/>
        <end position="52"/>
    </location>
</feature>
<dbReference type="RefSeq" id="WP_225733804.1">
    <property type="nucleotide sequence ID" value="NZ_FUKM01000017.1"/>
</dbReference>
<dbReference type="AlphaFoldDB" id="A0A1R4HTS9"/>
<evidence type="ECO:0008006" key="4">
    <source>
        <dbReference type="Google" id="ProtNLM"/>
    </source>
</evidence>
<keyword evidence="1" id="KW-0812">Transmembrane</keyword>
<sequence>MRKTPIILPIVPSKTAALLQSGLAVGLCSLSYWVLGLWVGSGITLVVSLLLWRTLHRQVHGVLYLSKRDTAIYGRWRQPYGELSDEVTVRCDYLGPWLVGLWVGPQRLWLWPDSFSRSHHRLLRRLYHRAGH</sequence>
<accession>A0A1R4HTS9</accession>
<evidence type="ECO:0000313" key="3">
    <source>
        <dbReference type="Proteomes" id="UP000196331"/>
    </source>
</evidence>